<evidence type="ECO:0000313" key="3">
    <source>
        <dbReference type="Proteomes" id="UP000815698"/>
    </source>
</evidence>
<dbReference type="PROSITE" id="PS51186">
    <property type="entry name" value="GNAT"/>
    <property type="match status" value="1"/>
</dbReference>
<proteinExistence type="predicted"/>
<feature type="domain" description="N-acetyltransferase" evidence="1">
    <location>
        <begin position="13"/>
        <end position="183"/>
    </location>
</feature>
<name>A0ABM6PNP5_9MICO</name>
<dbReference type="InterPro" id="IPR000182">
    <property type="entry name" value="GNAT_dom"/>
</dbReference>
<dbReference type="PANTHER" id="PTHR43610">
    <property type="entry name" value="BLL6696 PROTEIN"/>
    <property type="match status" value="1"/>
</dbReference>
<organism evidence="2 3">
    <name type="scientific">Dermabacter jinjuensis</name>
    <dbReference type="NCBI Taxonomy" id="1667168"/>
    <lineage>
        <taxon>Bacteria</taxon>
        <taxon>Bacillati</taxon>
        <taxon>Actinomycetota</taxon>
        <taxon>Actinomycetes</taxon>
        <taxon>Micrococcales</taxon>
        <taxon>Dermabacteraceae</taxon>
        <taxon>Dermabacter</taxon>
    </lineage>
</organism>
<protein>
    <submittedName>
        <fullName evidence="2">N-acetyltransferase</fullName>
    </submittedName>
</protein>
<dbReference type="EMBL" id="CP023482">
    <property type="protein sequence ID" value="ATH97524.1"/>
    <property type="molecule type" value="Genomic_DNA"/>
</dbReference>
<dbReference type="Pfam" id="PF13302">
    <property type="entry name" value="Acetyltransf_3"/>
    <property type="match status" value="1"/>
</dbReference>
<gene>
    <name evidence="2" type="ORF">COP05_00570</name>
</gene>
<reference evidence="2 3" key="1">
    <citation type="journal article" date="2016" name="Int. J. Syst. Evol. Microbiol.">
        <title>Dermabacter jinjuensis sp. nov., a novel species of the genus Dermabacter isolated from a clinical specimen.</title>
        <authorList>
            <person name="Park Y.K."/>
            <person name="Lee K.M."/>
            <person name="Lee W.K."/>
            <person name="Cho M.J."/>
            <person name="Lee H.S."/>
            <person name="Cho Y.G."/>
            <person name="Lee Y.C."/>
            <person name="Lee W.K."/>
            <person name="Seong W.K."/>
            <person name="Hwang K.J."/>
        </authorList>
    </citation>
    <scope>NUCLEOTIDE SEQUENCE [LARGE SCALE GENOMIC DNA]</scope>
    <source>
        <strain evidence="2 3">32T</strain>
    </source>
</reference>
<evidence type="ECO:0000259" key="1">
    <source>
        <dbReference type="PROSITE" id="PS51186"/>
    </source>
</evidence>
<dbReference type="SUPFAM" id="SSF55729">
    <property type="entry name" value="Acyl-CoA N-acyltransferases (Nat)"/>
    <property type="match status" value="1"/>
</dbReference>
<evidence type="ECO:0000313" key="2">
    <source>
        <dbReference type="EMBL" id="ATH97524.1"/>
    </source>
</evidence>
<keyword evidence="3" id="KW-1185">Reference proteome</keyword>
<sequence>MPTSPLRLAGDFVVLEPLSLDHLEGLKDAVNDGELWKLWYANIAKPAEMRQDIERRLDLCEAGSMLPYTVIRKVDEDSGYIAGMTNVINIDRANRVAEIGATWYAQSVQGTAVNPEAKFLLLRHLFEVEKFQRIELRTHTFNRHSRAAIEKLGATFEGVMRRHRVLKNGTTRDTALYSILDHEWPTVRAHLEYRLQRAAQ</sequence>
<dbReference type="PANTHER" id="PTHR43610:SF1">
    <property type="entry name" value="N-ACETYLTRANSFERASE DOMAIN-CONTAINING PROTEIN"/>
    <property type="match status" value="1"/>
</dbReference>
<dbReference type="RefSeq" id="WP_096883512.1">
    <property type="nucleotide sequence ID" value="NZ_CP023482.1"/>
</dbReference>
<accession>A0ABM6PNP5</accession>
<dbReference type="Proteomes" id="UP000815698">
    <property type="component" value="Chromosome"/>
</dbReference>
<dbReference type="InterPro" id="IPR016181">
    <property type="entry name" value="Acyl_CoA_acyltransferase"/>
</dbReference>
<dbReference type="Gene3D" id="3.40.630.30">
    <property type="match status" value="1"/>
</dbReference>